<dbReference type="SUPFAM" id="SSF52540">
    <property type="entry name" value="P-loop containing nucleoside triphosphate hydrolases"/>
    <property type="match status" value="1"/>
</dbReference>
<evidence type="ECO:0000256" key="8">
    <source>
        <dbReference type="ARBA" id="ARBA00022840"/>
    </source>
</evidence>
<accession>A0A5C8ZXE6</accession>
<dbReference type="Pfam" id="PF12170">
    <property type="entry name" value="DNA_pol3_tau_5"/>
    <property type="match status" value="1"/>
</dbReference>
<dbReference type="InterPro" id="IPR045085">
    <property type="entry name" value="HLD_clamp_pol_III_gamma_tau"/>
</dbReference>
<dbReference type="RefSeq" id="WP_148063131.1">
    <property type="nucleotide sequence ID" value="NZ_VRYZ01000002.1"/>
</dbReference>
<keyword evidence="6 11" id="KW-0547">Nucleotide-binding</keyword>
<evidence type="ECO:0000313" key="15">
    <source>
        <dbReference type="Proteomes" id="UP000321933"/>
    </source>
</evidence>
<evidence type="ECO:0000256" key="12">
    <source>
        <dbReference type="SAM" id="MobiDB-lite"/>
    </source>
</evidence>
<dbReference type="NCBIfam" id="TIGR02397">
    <property type="entry name" value="dnaX_nterm"/>
    <property type="match status" value="1"/>
</dbReference>
<evidence type="ECO:0000256" key="11">
    <source>
        <dbReference type="RuleBase" id="RU364063"/>
    </source>
</evidence>
<comment type="subunit">
    <text evidence="11">DNA polymerase III contains a core (composed of alpha, epsilon and theta chains) that associates with a tau subunit. This core dimerizes to form the POLIII' complex. PolIII' associates with the gamma complex (composed of gamma, delta, delta', psi and chi chains) and with the beta chain to form the complete DNA polymerase III complex.</text>
</comment>
<name>A0A5C8ZXE6_9GAMM</name>
<evidence type="ECO:0000256" key="4">
    <source>
        <dbReference type="ARBA" id="ARBA00022705"/>
    </source>
</evidence>
<gene>
    <name evidence="11" type="primary">dnaX</name>
    <name evidence="14" type="ORF">FVW59_04910</name>
</gene>
<dbReference type="GO" id="GO:0009360">
    <property type="term" value="C:DNA polymerase III complex"/>
    <property type="evidence" value="ECO:0007669"/>
    <property type="project" value="InterPro"/>
</dbReference>
<comment type="similarity">
    <text evidence="1 11">Belongs to the DnaX/STICHEL family.</text>
</comment>
<evidence type="ECO:0000259" key="13">
    <source>
        <dbReference type="SMART" id="SM00382"/>
    </source>
</evidence>
<reference evidence="14 15" key="1">
    <citation type="submission" date="2019-08" db="EMBL/GenBank/DDBJ databases">
        <title>Parahaliea maris sp. nov., isolated from the surface seawater.</title>
        <authorList>
            <person name="Liu Y."/>
        </authorList>
    </citation>
    <scope>NUCLEOTIDE SEQUENCE [LARGE SCALE GENOMIC DNA]</scope>
    <source>
        <strain evidence="14 15">S2-26</strain>
    </source>
</reference>
<organism evidence="14 15">
    <name type="scientific">Parahaliea aestuarii</name>
    <dbReference type="NCBI Taxonomy" id="1852021"/>
    <lineage>
        <taxon>Bacteria</taxon>
        <taxon>Pseudomonadati</taxon>
        <taxon>Pseudomonadota</taxon>
        <taxon>Gammaproteobacteria</taxon>
        <taxon>Cellvibrionales</taxon>
        <taxon>Halieaceae</taxon>
        <taxon>Parahaliea</taxon>
    </lineage>
</organism>
<dbReference type="SMART" id="SM00382">
    <property type="entry name" value="AAA"/>
    <property type="match status" value="1"/>
</dbReference>
<dbReference type="PANTHER" id="PTHR11669:SF0">
    <property type="entry name" value="PROTEIN STICHEL-LIKE 2"/>
    <property type="match status" value="1"/>
</dbReference>
<evidence type="ECO:0000256" key="6">
    <source>
        <dbReference type="ARBA" id="ARBA00022741"/>
    </source>
</evidence>
<evidence type="ECO:0000313" key="14">
    <source>
        <dbReference type="EMBL" id="TXS93195.1"/>
    </source>
</evidence>
<dbReference type="InterPro" id="IPR012763">
    <property type="entry name" value="DNA_pol_III_sug/sutau_N"/>
</dbReference>
<dbReference type="GO" id="GO:0046872">
    <property type="term" value="F:metal ion binding"/>
    <property type="evidence" value="ECO:0007669"/>
    <property type="project" value="UniProtKB-KW"/>
</dbReference>
<dbReference type="GO" id="GO:0003677">
    <property type="term" value="F:DNA binding"/>
    <property type="evidence" value="ECO:0007669"/>
    <property type="project" value="InterPro"/>
</dbReference>
<dbReference type="Proteomes" id="UP000321933">
    <property type="component" value="Unassembled WGS sequence"/>
</dbReference>
<dbReference type="SUPFAM" id="SSF48019">
    <property type="entry name" value="post-AAA+ oligomerization domain-like"/>
    <property type="match status" value="1"/>
</dbReference>
<evidence type="ECO:0000256" key="1">
    <source>
        <dbReference type="ARBA" id="ARBA00006360"/>
    </source>
</evidence>
<keyword evidence="7" id="KW-0862">Zinc</keyword>
<dbReference type="PANTHER" id="PTHR11669">
    <property type="entry name" value="REPLICATION FACTOR C / DNA POLYMERASE III GAMMA-TAU SUBUNIT"/>
    <property type="match status" value="1"/>
</dbReference>
<evidence type="ECO:0000256" key="5">
    <source>
        <dbReference type="ARBA" id="ARBA00022723"/>
    </source>
</evidence>
<dbReference type="FunFam" id="1.20.272.10:FF:000003">
    <property type="entry name" value="DNA polymerase III subunit gamma/tau"/>
    <property type="match status" value="1"/>
</dbReference>
<keyword evidence="5" id="KW-0479">Metal-binding</keyword>
<dbReference type="Pfam" id="PF22608">
    <property type="entry name" value="DNAX_ATPase_lid"/>
    <property type="match status" value="1"/>
</dbReference>
<keyword evidence="8 11" id="KW-0067">ATP-binding</keyword>
<dbReference type="GO" id="GO:0005524">
    <property type="term" value="F:ATP binding"/>
    <property type="evidence" value="ECO:0007669"/>
    <property type="project" value="UniProtKB-KW"/>
</dbReference>
<protein>
    <recommendedName>
        <fullName evidence="11">DNA polymerase III subunit gamma/tau</fullName>
        <ecNumber evidence="11">2.7.7.7</ecNumber>
    </recommendedName>
</protein>
<dbReference type="CDD" id="cd18137">
    <property type="entry name" value="HLD_clamp_pol_III_gamma_tau"/>
    <property type="match status" value="1"/>
</dbReference>
<comment type="function">
    <text evidence="11">DNA polymerase III is a complex, multichain enzyme responsible for most of the replicative synthesis in bacteria. This DNA polymerase also exhibits 3' to 5' exonuclease activity.</text>
</comment>
<dbReference type="InterPro" id="IPR008921">
    <property type="entry name" value="DNA_pol3_clamp-load_cplx_C"/>
</dbReference>
<evidence type="ECO:0000256" key="2">
    <source>
        <dbReference type="ARBA" id="ARBA00022679"/>
    </source>
</evidence>
<dbReference type="Gene3D" id="1.10.8.60">
    <property type="match status" value="1"/>
</dbReference>
<keyword evidence="4 11" id="KW-0235">DNA replication</keyword>
<dbReference type="FunFam" id="1.10.8.60:FF:000013">
    <property type="entry name" value="DNA polymerase III subunit gamma/tau"/>
    <property type="match status" value="1"/>
</dbReference>
<dbReference type="AlphaFoldDB" id="A0A5C8ZXE6"/>
<dbReference type="InterPro" id="IPR003593">
    <property type="entry name" value="AAA+_ATPase"/>
</dbReference>
<keyword evidence="3 11" id="KW-0548">Nucleotidyltransferase</keyword>
<feature type="region of interest" description="Disordered" evidence="12">
    <location>
        <begin position="465"/>
        <end position="489"/>
    </location>
</feature>
<proteinExistence type="inferred from homology"/>
<feature type="region of interest" description="Disordered" evidence="12">
    <location>
        <begin position="374"/>
        <end position="452"/>
    </location>
</feature>
<keyword evidence="15" id="KW-1185">Reference proteome</keyword>
<dbReference type="Gene3D" id="1.20.272.10">
    <property type="match status" value="1"/>
</dbReference>
<dbReference type="CDD" id="cd00009">
    <property type="entry name" value="AAA"/>
    <property type="match status" value="1"/>
</dbReference>
<comment type="catalytic activity">
    <reaction evidence="10 11">
        <text>DNA(n) + a 2'-deoxyribonucleoside 5'-triphosphate = DNA(n+1) + diphosphate</text>
        <dbReference type="Rhea" id="RHEA:22508"/>
        <dbReference type="Rhea" id="RHEA-COMP:17339"/>
        <dbReference type="Rhea" id="RHEA-COMP:17340"/>
        <dbReference type="ChEBI" id="CHEBI:33019"/>
        <dbReference type="ChEBI" id="CHEBI:61560"/>
        <dbReference type="ChEBI" id="CHEBI:173112"/>
        <dbReference type="EC" id="2.7.7.7"/>
    </reaction>
</comment>
<dbReference type="EMBL" id="VRYZ01000002">
    <property type="protein sequence ID" value="TXS93195.1"/>
    <property type="molecule type" value="Genomic_DNA"/>
</dbReference>
<dbReference type="PRINTS" id="PR00300">
    <property type="entry name" value="CLPPROTEASEA"/>
</dbReference>
<evidence type="ECO:0000256" key="9">
    <source>
        <dbReference type="ARBA" id="ARBA00022932"/>
    </source>
</evidence>
<evidence type="ECO:0000256" key="7">
    <source>
        <dbReference type="ARBA" id="ARBA00022833"/>
    </source>
</evidence>
<dbReference type="Pfam" id="PF13177">
    <property type="entry name" value="DNA_pol3_delta2"/>
    <property type="match status" value="1"/>
</dbReference>
<keyword evidence="9 11" id="KW-0239">DNA-directed DNA polymerase</keyword>
<dbReference type="FunFam" id="3.40.50.300:FF:000014">
    <property type="entry name" value="DNA polymerase III subunit gamma/tau"/>
    <property type="match status" value="1"/>
</dbReference>
<feature type="compositionally biased region" description="Low complexity" evidence="12">
    <location>
        <begin position="465"/>
        <end position="482"/>
    </location>
</feature>
<dbReference type="InterPro" id="IPR022754">
    <property type="entry name" value="DNA_pol_III_gamma-3"/>
</dbReference>
<dbReference type="OrthoDB" id="9810148at2"/>
<evidence type="ECO:0000256" key="3">
    <source>
        <dbReference type="ARBA" id="ARBA00022695"/>
    </source>
</evidence>
<dbReference type="Gene3D" id="3.40.50.300">
    <property type="entry name" value="P-loop containing nucleotide triphosphate hydrolases"/>
    <property type="match status" value="1"/>
</dbReference>
<evidence type="ECO:0000256" key="10">
    <source>
        <dbReference type="ARBA" id="ARBA00049244"/>
    </source>
</evidence>
<dbReference type="GO" id="GO:0006261">
    <property type="term" value="P:DNA-templated DNA replication"/>
    <property type="evidence" value="ECO:0007669"/>
    <property type="project" value="TreeGrafter"/>
</dbReference>
<dbReference type="InterPro" id="IPR050238">
    <property type="entry name" value="DNA_Rep/Repair_Clamp_Loader"/>
</dbReference>
<dbReference type="NCBIfam" id="NF005942">
    <property type="entry name" value="PRK07994.1"/>
    <property type="match status" value="1"/>
</dbReference>
<comment type="caution">
    <text evidence="14">The sequence shown here is derived from an EMBL/GenBank/DDBJ whole genome shotgun (WGS) entry which is preliminary data.</text>
</comment>
<dbReference type="Gene3D" id="3.30.300.150">
    <property type="entry name" value="DNA polymerase III, tau subunit, domain V"/>
    <property type="match status" value="1"/>
</dbReference>
<dbReference type="InterPro" id="IPR038249">
    <property type="entry name" value="PolIII_tau_V_sf"/>
</dbReference>
<dbReference type="NCBIfam" id="NF004046">
    <property type="entry name" value="PRK05563.1"/>
    <property type="match status" value="1"/>
</dbReference>
<dbReference type="Pfam" id="PF12169">
    <property type="entry name" value="DNA_pol3_gamma3"/>
    <property type="match status" value="1"/>
</dbReference>
<dbReference type="GO" id="GO:0003887">
    <property type="term" value="F:DNA-directed DNA polymerase activity"/>
    <property type="evidence" value="ECO:0007669"/>
    <property type="project" value="UniProtKB-KW"/>
</dbReference>
<keyword evidence="2 11" id="KW-0808">Transferase</keyword>
<dbReference type="InterPro" id="IPR001270">
    <property type="entry name" value="ClpA/B"/>
</dbReference>
<feature type="domain" description="AAA+ ATPase" evidence="13">
    <location>
        <begin position="37"/>
        <end position="179"/>
    </location>
</feature>
<dbReference type="InterPro" id="IPR021029">
    <property type="entry name" value="DNA_pol_III_tau_dom-5"/>
</dbReference>
<dbReference type="InterPro" id="IPR027417">
    <property type="entry name" value="P-loop_NTPase"/>
</dbReference>
<dbReference type="EC" id="2.7.7.7" evidence="11"/>
<sequence length="626" mass="67331">MSYQALARKWRPKSFREMVGQEHVLKALINALDHDRLHHAYLFTGTRGVGKTTVARIFAKCLNCDEGVTSEPCGKCGSCLEIAEGRSVDLLEVDAASRTKVEDTRELLENVQYAPTRSRYKVYLIDEVHMLSASSFNALLKTLEEPPPHVKFLLATTDPQKLPATVLSRCLQFNLKNMPPEQVVGHLKYVLDQEMVSFEEPALWLLGRAAAGSMRDALSLTDQAIAFGSGALRESEVRTMLGTVDLTFVYQVLEAVVSGEPEACLQVVAAMGEHAPDFESSLEELITLLHRVALAQVVPAAVDNSWGDAERVKSLAGSMSAEDAQLYYQMAINGKRDLPLAGDPRSGFEMILLRMLAFRPAVAIETAASSAALTQAAGEEGGPAVKKPEATPEPAPAQTASVPEHPPAEAPPLNAGPAHSDAPEPAISRAAQGERPREGTGLSGSQREDSPRISPLAGLLATEAGAQAEQAQASEPAGAGEPVAPIHPRPANAMSLDALSPATWPELLEQLGLVGIVYNIASNCELREVAGSNLDFVLDEHNATLFNSGHTDRVRLALTNYFDSEFKVSITAGALQGETPAIRSRRLAEERQREAVAAIESDPVLQGLIERFDGELLRESIAPLDN</sequence>